<organism evidence="1 2">
    <name type="scientific">Cysteiniphilum litorale</name>
    <dbReference type="NCBI Taxonomy" id="2056700"/>
    <lineage>
        <taxon>Bacteria</taxon>
        <taxon>Pseudomonadati</taxon>
        <taxon>Pseudomonadota</taxon>
        <taxon>Gammaproteobacteria</taxon>
        <taxon>Thiotrichales</taxon>
        <taxon>Fastidiosibacteraceae</taxon>
        <taxon>Cysteiniphilum</taxon>
    </lineage>
</organism>
<protein>
    <recommendedName>
        <fullName evidence="3">Phosphoribosyl-AMP cyclohydrolase</fullName>
    </recommendedName>
</protein>
<dbReference type="Proteomes" id="UP000636949">
    <property type="component" value="Unassembled WGS sequence"/>
</dbReference>
<evidence type="ECO:0000313" key="1">
    <source>
        <dbReference type="EMBL" id="GGF98286.1"/>
    </source>
</evidence>
<dbReference type="PIRSF" id="PIRSF028288">
    <property type="entry name" value="UCP028288"/>
    <property type="match status" value="1"/>
</dbReference>
<dbReference type="RefSeq" id="WP_206609098.1">
    <property type="nucleotide sequence ID" value="NZ_BMJS01000014.1"/>
</dbReference>
<proteinExistence type="predicted"/>
<gene>
    <name evidence="1" type="ORF">GCM10010995_14390</name>
</gene>
<dbReference type="Gene3D" id="3.10.450.50">
    <property type="match status" value="1"/>
</dbReference>
<dbReference type="InterPro" id="IPR032710">
    <property type="entry name" value="NTF2-like_dom_sf"/>
</dbReference>
<name>A0A8J2Z4P3_9GAMM</name>
<reference evidence="1" key="2">
    <citation type="submission" date="2020-09" db="EMBL/GenBank/DDBJ databases">
        <authorList>
            <person name="Sun Q."/>
            <person name="Zhou Y."/>
        </authorList>
    </citation>
    <scope>NUCLEOTIDE SEQUENCE</scope>
    <source>
        <strain evidence="1">CGMCC 1.15758</strain>
    </source>
</reference>
<accession>A0A8J2Z4P3</accession>
<evidence type="ECO:0000313" key="2">
    <source>
        <dbReference type="Proteomes" id="UP000636949"/>
    </source>
</evidence>
<dbReference type="InterPro" id="IPR016878">
    <property type="entry name" value="MICAH-like"/>
</dbReference>
<reference evidence="1" key="1">
    <citation type="journal article" date="2014" name="Int. J. Syst. Evol. Microbiol.">
        <title>Complete genome sequence of Corynebacterium casei LMG S-19264T (=DSM 44701T), isolated from a smear-ripened cheese.</title>
        <authorList>
            <consortium name="US DOE Joint Genome Institute (JGI-PGF)"/>
            <person name="Walter F."/>
            <person name="Albersmeier A."/>
            <person name="Kalinowski J."/>
            <person name="Ruckert C."/>
        </authorList>
    </citation>
    <scope>NUCLEOTIDE SEQUENCE</scope>
    <source>
        <strain evidence="1">CGMCC 1.15758</strain>
    </source>
</reference>
<dbReference type="AlphaFoldDB" id="A0A8J2Z4P3"/>
<comment type="caution">
    <text evidence="1">The sequence shown here is derived from an EMBL/GenBank/DDBJ whole genome shotgun (WGS) entry which is preliminary data.</text>
</comment>
<sequence>MDNDRKLPKSQAEKVKSLDLKGRITPVVLSLFLVLGIAAMQKANAAATSTATDSKALTTLTKSTNSVTVAEVEKAQSQWAAGIVAIGDAYTNKGNYKKVAKDLINTLYAYNYEKGVVMFKPTKAKDIPFRPTKESALSYFVGGNKKFKEDKGFALQPWTKVVFHNDEMYFHGDMAIAMGTYDFTDTKGKVTTVEYTFAYVKMPNGQLKIVLHHSSAPFSD</sequence>
<keyword evidence="2" id="KW-1185">Reference proteome</keyword>
<dbReference type="EMBL" id="BMJS01000014">
    <property type="protein sequence ID" value="GGF98286.1"/>
    <property type="molecule type" value="Genomic_DNA"/>
</dbReference>
<dbReference type="SUPFAM" id="SSF54427">
    <property type="entry name" value="NTF2-like"/>
    <property type="match status" value="1"/>
</dbReference>
<evidence type="ECO:0008006" key="3">
    <source>
        <dbReference type="Google" id="ProtNLM"/>
    </source>
</evidence>